<dbReference type="GO" id="GO:0005737">
    <property type="term" value="C:cytoplasm"/>
    <property type="evidence" value="ECO:0007669"/>
    <property type="project" value="UniProtKB-SubCell"/>
</dbReference>
<dbReference type="HAMAP" id="MF_00406">
    <property type="entry name" value="FabZ"/>
    <property type="match status" value="1"/>
</dbReference>
<keyword evidence="2 8" id="KW-0963">Cytoplasm</keyword>
<evidence type="ECO:0000256" key="2">
    <source>
        <dbReference type="ARBA" id="ARBA00022490"/>
    </source>
</evidence>
<dbReference type="InterPro" id="IPR010084">
    <property type="entry name" value="FabZ"/>
</dbReference>
<dbReference type="Gene3D" id="3.10.129.10">
    <property type="entry name" value="Hotdog Thioesterase"/>
    <property type="match status" value="1"/>
</dbReference>
<dbReference type="InterPro" id="IPR029069">
    <property type="entry name" value="HotDog_dom_sf"/>
</dbReference>
<evidence type="ECO:0000256" key="6">
    <source>
        <dbReference type="ARBA" id="ARBA00023239"/>
    </source>
</evidence>
<dbReference type="GO" id="GO:0006633">
    <property type="term" value="P:fatty acid biosynthetic process"/>
    <property type="evidence" value="ECO:0007669"/>
    <property type="project" value="UniProtKB-UniRule"/>
</dbReference>
<dbReference type="GO" id="GO:0016020">
    <property type="term" value="C:membrane"/>
    <property type="evidence" value="ECO:0007669"/>
    <property type="project" value="GOC"/>
</dbReference>
<reference evidence="9 10" key="1">
    <citation type="submission" date="2016-12" db="EMBL/GenBank/DDBJ databases">
        <authorList>
            <person name="Song W.-J."/>
            <person name="Kurnit D.M."/>
        </authorList>
    </citation>
    <scope>NUCLEOTIDE SEQUENCE [LARGE SCALE GENOMIC DNA]</scope>
    <source>
        <strain evidence="9 10">DSM 18488</strain>
    </source>
</reference>
<dbReference type="SUPFAM" id="SSF54637">
    <property type="entry name" value="Thioesterase/thiol ester dehydrase-isomerase"/>
    <property type="match status" value="1"/>
</dbReference>
<comment type="similarity">
    <text evidence="8">Belongs to the thioester dehydratase family. FabZ subfamily.</text>
</comment>
<comment type="catalytic activity">
    <reaction evidence="8">
        <text>a (3R)-hydroxyacyl-[ACP] = a (2E)-enoyl-[ACP] + H2O</text>
        <dbReference type="Rhea" id="RHEA:13097"/>
        <dbReference type="Rhea" id="RHEA-COMP:9925"/>
        <dbReference type="Rhea" id="RHEA-COMP:9945"/>
        <dbReference type="ChEBI" id="CHEBI:15377"/>
        <dbReference type="ChEBI" id="CHEBI:78784"/>
        <dbReference type="ChEBI" id="CHEBI:78827"/>
        <dbReference type="EC" id="4.2.1.59"/>
    </reaction>
</comment>
<sequence>MSEVPAPEYIDVVGIMNLLPHRYPFVLVDRILHIEVGQEITGLKNVTYNEQFFQGHFPGKPVMPGVLILEGLAQVGAVMAYYAHKDAVGEKIMFFAGIDKARFRKPVVPGDQLIYKLKLLKQKRTIWMMEAKAFVDDVLVAEAELMASFS</sequence>
<evidence type="ECO:0000256" key="7">
    <source>
        <dbReference type="ARBA" id="ARBA00025049"/>
    </source>
</evidence>
<dbReference type="EC" id="4.2.1.59" evidence="8"/>
<keyword evidence="5 8" id="KW-0443">Lipid metabolism</keyword>
<dbReference type="GO" id="GO:0019171">
    <property type="term" value="F:(3R)-hydroxyacyl-[acyl-carrier-protein] dehydratase activity"/>
    <property type="evidence" value="ECO:0007669"/>
    <property type="project" value="UniProtKB-EC"/>
</dbReference>
<dbReference type="Proteomes" id="UP000184603">
    <property type="component" value="Unassembled WGS sequence"/>
</dbReference>
<proteinExistence type="inferred from homology"/>
<evidence type="ECO:0000256" key="1">
    <source>
        <dbReference type="ARBA" id="ARBA00004496"/>
    </source>
</evidence>
<evidence type="ECO:0000256" key="8">
    <source>
        <dbReference type="HAMAP-Rule" id="MF_00406"/>
    </source>
</evidence>
<evidence type="ECO:0000256" key="4">
    <source>
        <dbReference type="ARBA" id="ARBA00022556"/>
    </source>
</evidence>
<organism evidence="9 10">
    <name type="scientific">Desulfopila aestuarii DSM 18488</name>
    <dbReference type="NCBI Taxonomy" id="1121416"/>
    <lineage>
        <taxon>Bacteria</taxon>
        <taxon>Pseudomonadati</taxon>
        <taxon>Thermodesulfobacteriota</taxon>
        <taxon>Desulfobulbia</taxon>
        <taxon>Desulfobulbales</taxon>
        <taxon>Desulfocapsaceae</taxon>
        <taxon>Desulfopila</taxon>
    </lineage>
</organism>
<evidence type="ECO:0000256" key="3">
    <source>
        <dbReference type="ARBA" id="ARBA00022516"/>
    </source>
</evidence>
<evidence type="ECO:0000313" key="9">
    <source>
        <dbReference type="EMBL" id="SHO46886.1"/>
    </source>
</evidence>
<evidence type="ECO:0000256" key="5">
    <source>
        <dbReference type="ARBA" id="ARBA00023098"/>
    </source>
</evidence>
<dbReference type="Pfam" id="PF07977">
    <property type="entry name" value="FabA"/>
    <property type="match status" value="1"/>
</dbReference>
<accession>A0A1M7Y458</accession>
<dbReference type="CDD" id="cd01288">
    <property type="entry name" value="FabZ"/>
    <property type="match status" value="1"/>
</dbReference>
<gene>
    <name evidence="8" type="primary">fabZ</name>
    <name evidence="9" type="ORF">SAMN02745220_01678</name>
</gene>
<evidence type="ECO:0000313" key="10">
    <source>
        <dbReference type="Proteomes" id="UP000184603"/>
    </source>
</evidence>
<dbReference type="InterPro" id="IPR013114">
    <property type="entry name" value="FabA_FabZ"/>
</dbReference>
<dbReference type="AlphaFoldDB" id="A0A1M7Y458"/>
<dbReference type="OrthoDB" id="9772788at2"/>
<keyword evidence="10" id="KW-1185">Reference proteome</keyword>
<dbReference type="PANTHER" id="PTHR30272">
    <property type="entry name" value="3-HYDROXYACYL-[ACYL-CARRIER-PROTEIN] DEHYDRATASE"/>
    <property type="match status" value="1"/>
</dbReference>
<dbReference type="STRING" id="1121416.SAMN02745220_01678"/>
<dbReference type="EMBL" id="FRFE01000006">
    <property type="protein sequence ID" value="SHO46886.1"/>
    <property type="molecule type" value="Genomic_DNA"/>
</dbReference>
<comment type="subcellular location">
    <subcellularLocation>
        <location evidence="1 8">Cytoplasm</location>
    </subcellularLocation>
</comment>
<protein>
    <recommendedName>
        <fullName evidence="8">3-hydroxyacyl-[acyl-carrier-protein] dehydratase FabZ</fullName>
        <ecNumber evidence="8">4.2.1.59</ecNumber>
    </recommendedName>
    <alternativeName>
        <fullName evidence="8">(3R)-hydroxymyristoyl-[acyl-carrier-protein] dehydratase</fullName>
        <shortName evidence="8">(3R)-hydroxymyristoyl-ACP dehydrase</shortName>
    </alternativeName>
    <alternativeName>
        <fullName evidence="8">Beta-hydroxyacyl-ACP dehydratase</fullName>
    </alternativeName>
</protein>
<dbReference type="PANTHER" id="PTHR30272:SF1">
    <property type="entry name" value="3-HYDROXYACYL-[ACYL-CARRIER-PROTEIN] DEHYDRATASE"/>
    <property type="match status" value="1"/>
</dbReference>
<keyword evidence="6 8" id="KW-0456">Lyase</keyword>
<feature type="active site" evidence="8">
    <location>
        <position position="56"/>
    </location>
</feature>
<dbReference type="GO" id="GO:0009245">
    <property type="term" value="P:lipid A biosynthetic process"/>
    <property type="evidence" value="ECO:0007669"/>
    <property type="project" value="UniProtKB-UniRule"/>
</dbReference>
<dbReference type="FunFam" id="3.10.129.10:FF:000001">
    <property type="entry name" value="3-hydroxyacyl-[acyl-carrier-protein] dehydratase FabZ"/>
    <property type="match status" value="1"/>
</dbReference>
<dbReference type="NCBIfam" id="TIGR01750">
    <property type="entry name" value="fabZ"/>
    <property type="match status" value="1"/>
</dbReference>
<comment type="function">
    <text evidence="7 8">Involved in unsaturated fatty acids biosynthesis. Catalyzes the dehydration of short chain beta-hydroxyacyl-ACPs and long chain saturated and unsaturated beta-hydroxyacyl-ACPs.</text>
</comment>
<keyword evidence="4 8" id="KW-0441">Lipid A biosynthesis</keyword>
<name>A0A1M7Y458_9BACT</name>
<keyword evidence="3 8" id="KW-0444">Lipid biosynthesis</keyword>
<dbReference type="NCBIfam" id="NF000582">
    <property type="entry name" value="PRK00006.1"/>
    <property type="match status" value="1"/>
</dbReference>
<dbReference type="RefSeq" id="WP_073612990.1">
    <property type="nucleotide sequence ID" value="NZ_FRFE01000006.1"/>
</dbReference>